<dbReference type="PANTHER" id="PTHR45527">
    <property type="entry name" value="NONRIBOSOMAL PEPTIDE SYNTHETASE"/>
    <property type="match status" value="1"/>
</dbReference>
<proteinExistence type="predicted"/>
<dbReference type="InterPro" id="IPR010071">
    <property type="entry name" value="AA_adenyl_dom"/>
</dbReference>
<evidence type="ECO:0000256" key="5">
    <source>
        <dbReference type="SAM" id="MobiDB-lite"/>
    </source>
</evidence>
<evidence type="ECO:0000259" key="6">
    <source>
        <dbReference type="PROSITE" id="PS50075"/>
    </source>
</evidence>
<sequence>MDDMTPANAARSVLSPEETGDSPAPAAIAISEIQRSIRTAHCLAPDDPSYNMVIGGRLVEGIDLSALAEAFRAVIRGHEALHAYYREDRTGQVQMICDPAVQPDVTITRKPSLAAQDRQHWLDSVIDAPFRLETGPCCRVRFLVEESVNGLAPQCHFAVVAHHIAGDFASMELLCERAFTRYEVQRAGEAPPSWQPGQYRRWTERQRQAERAACQSRQEAFWRTSLKGAGGYPELFHDASPDTPIGMAEETDITLPPELTAKVRETAQRLGTGLFPLLTAAYQLFLHRWSGQDRFLIGTPISCRSGAAERDMIGYTLNTLPWQADFTGAPSGADLAQAAQRNLRAMLRNRHLPASRIAAFADEERLRLRHMTTFVPVGERSAFLRHMTGEIIANQRGAAQEINLRWVDHGDVLIGQWRHDPRCFCAATAQRMRAGLRHALTQIVTSPDLPVSALPGDPSDQSVLAARPALKTRPTALAMFEAAVARHPHETAAEDRQHCLTYSELDKQAAVLASHLLAAGCKPGDILALHLPRSTAMAAAMIAIWKAGGTFLCLDPAQPAARKSLLLKGAQATAVIGQGPVAHDMQAFAWIDVNAPAHGGPVPDARSHAELRSGDGAYIIYTSGSTGKPKAVEVTQGNLAHYASGLQDILQPAGTARFATLASPAADLGFTAWFGALLNGHTLHVLDDDLADDPGALADHLERHPIDILKIVPSHLAALMAVPGPARLLPRQWLVLGGEAPGAPLLDQVRDLAPGCRILNHYGPTETTVGCLAAEITAGLEQPAPLGAPFPGVHVSVTNASMAPVPIGVAGELLIGGEGVSAGYFRDPAATAERFVPDPAVPGGRLYRSGDRARLTAGGPLQFLGRIDEQVKIRGFRVEPGETEAWLLRQPGVREAAVVAMPSASGQQLAGFVTPAQADTAGLRAAMASELPDAMVPGHILALDSLPRLANGKIDRKALPDPAIAAAPSAEPLSPLEAQIGALWSETLGVSRIGPEDDFFAIGGDSILALQIIAKARPAGLALTPRTFFEQRTLRAIAASLPQDRPVLPIETPADREPIPPFALARLDDAGVAALKAEGAEDAYPLTPLQEGLLFHSLLEPDSGSYVNQLVLDLEGPFEATHFITAWCSTIAANAAMRTSFRWEGRDAALQLVWPVTPDALRRNRTIDILDWRGLTARDQQVSLQRRLREDRAAGFALDTAPLTRLILIRTGEDRWTLIWTRHHLIVDGWCSLLLLDEVLERYRAILASEPPALTSRRPFRDHVNWLEQQDRETATAYWKDTLAGLDDPGLSITPPGQRDEQSNAPLHITQDIVLDRQATARLTEAAQRHKVTLNTLAQGAWALTLSSYTGRRDVVFGVTSAGRPAGLSGSEAMVGLFINTLPLRVRLSADDGPLSLQQYLSAVQSSSAMMRDHEHMPLAEIGRIAPEAIRFDTILVFQNLPMLESRARQVGPLSLHMRDNVERTHYGLTIEVFPGETLGIAVDAKGWDAQALQRLIETYRATLMAMASDGSTCIDSIVPLGAAEAQLLADSSGNTPSYSLQPGWVERVAANVAAHPERIAVCHAGQSLTYREMWDRSAVLARGLVSAGARPDEPVALLMPRSLDLFCLMIATLRAGCGWMPLDPEHPAARWEKALARAGNPLVVRADGIAFPGSSLTLEELMHKGEASRIPIDRPASGEQLAYILFTSGSTGEPKGAMITRAGMLNNMLAKIDPLGLTADDVIAQTAPSCFDISVWQTLTAPLIGARTQIIPDSVVRDPDSLLATLEQSGTTLFEPVPSLMRALAETSPQETAALPRLRWTLPTGEALSSGDARSWFAAFPHSRMMNAYGPAECADDVAFHAIENAEAITHPVPIGRPTQGAVLRVMNDVLAPVPIGVTGEITVGGVGVGRGYAGDPRTTAAAFLPDPSGPPGARLYRTGDLARWTPGGVLEWAGRRDFQVKIRGHRIETGEIETWLERHDRVARAVAMACDGRLAVWWQPATTAACEDGQKTVTESLKSYLAALLPPYMIPDLWIMLRDWPLNANGKLDRKALPPPTETRVRPDAQPPATPTELRLATHWEELLDASITDRSADFFALGGHSLTAARLVSRLRRDGWNSLPLCAVFDHPVLQALAAFLDETGNNREDGNTPQLHPVPRTAAMPIAPMQHRLWLIDRLGQTGSAYAMAATFEISGELDPAAMQAALNAVAARHEILRTRYPGNDDEDPIAVIAPELWLDIPLHDLTGLPEEEREEQARQLASRHAAEPFDLSAGPLVRAELIRLGAQAWHMPIALHHIIADGWSVSVFARDLAHAYHAARTGSAPDWPPLPVQYADYAAWQHSLLAGPRLLAEQDFWRGYLKDVPSVLPLPTDRPRPATVSTAGHSLQLEVPGDLVRRVERWARERGATPFMALLTLFLILLHEESGSEELVAGTDTAGRPAPELEDLIGFFVNVVPIRSQAGPQDSFNDLLDRVRQTALNIFEHDGLPFERIVETAGIKPDRSRNPMVQHLFVMQNVPSDTLHFDGCTVRQLPAAERHSKFDIALFLEPGRAGEAGSEPMAADWVFAASLYDSSTIQRLHTRWIALMEKAMTDPDQTALGSHRAVHSEAQAMPAGMLASKLKTLGRKARRAPAPPTVRQSFLAPGTATPAVFSPSGPGIDPVRWAGENRATIETRLLTHGAILFRGFDLPGASAFRAFADAMEPGGLYGAYGDLPVHQEAEDLYNSTPYPEQEMILFHNESSHLGQWPRKQWFFSEKVAASGGCTPIVDGRQMLRELPAGLVSQLERRGLLYVRTFTPHLDVSWRDFFRSDDREAVHERCLRDGMTCRWLDSETLQTRLFAPAVIRHPLSGEKVFFNQVQLHHPHCLDAEVRSDLLETAGIDRFPRNVLFGDGEPIPDETMALIGAAYEACAIRFPWQRGDTLMVDNMLTAHARDPFQGERRILVAMAGLVSRTGLERAAEEKIG</sequence>
<dbReference type="Gene3D" id="3.30.559.10">
    <property type="entry name" value="Chloramphenicol acetyltransferase-like domain"/>
    <property type="match status" value="3"/>
</dbReference>
<name>A0ABT0BTR8_9SPHN</name>
<dbReference type="CDD" id="cd05930">
    <property type="entry name" value="A_NRPS"/>
    <property type="match status" value="2"/>
</dbReference>
<dbReference type="PROSITE" id="PS00012">
    <property type="entry name" value="PHOSPHOPANTETHEINE"/>
    <property type="match status" value="2"/>
</dbReference>
<dbReference type="SMART" id="SM00823">
    <property type="entry name" value="PKS_PP"/>
    <property type="match status" value="2"/>
</dbReference>
<dbReference type="InterPro" id="IPR025110">
    <property type="entry name" value="AMP-bd_C"/>
</dbReference>
<dbReference type="Gene3D" id="3.30.559.30">
    <property type="entry name" value="Nonribosomal peptide synthetase, condensation domain"/>
    <property type="match status" value="3"/>
</dbReference>
<dbReference type="Proteomes" id="UP001202281">
    <property type="component" value="Unassembled WGS sequence"/>
</dbReference>
<gene>
    <name evidence="7" type="ORF">MTR66_15860</name>
</gene>
<keyword evidence="3" id="KW-0597">Phosphoprotein</keyword>
<reference evidence="7 8" key="1">
    <citation type="submission" date="2022-04" db="EMBL/GenBank/DDBJ databases">
        <title>Identification of a novel bacterium isolated from mangrove sediments.</title>
        <authorList>
            <person name="Pan X."/>
        </authorList>
    </citation>
    <scope>NUCLEOTIDE SEQUENCE [LARGE SCALE GENOMIC DNA]</scope>
    <source>
        <strain evidence="7 8">B2638</strain>
    </source>
</reference>
<evidence type="ECO:0000256" key="4">
    <source>
        <dbReference type="ARBA" id="ARBA00023002"/>
    </source>
</evidence>
<dbReference type="InterPro" id="IPR042099">
    <property type="entry name" value="ANL_N_sf"/>
</dbReference>
<dbReference type="InterPro" id="IPR020845">
    <property type="entry name" value="AMP-binding_CS"/>
</dbReference>
<accession>A0ABT0BTR8</accession>
<evidence type="ECO:0000256" key="3">
    <source>
        <dbReference type="ARBA" id="ARBA00022553"/>
    </source>
</evidence>
<dbReference type="Gene3D" id="3.60.130.10">
    <property type="entry name" value="Clavaminate synthase-like"/>
    <property type="match status" value="1"/>
</dbReference>
<dbReference type="InterPro" id="IPR003819">
    <property type="entry name" value="TauD/TfdA-like"/>
</dbReference>
<dbReference type="PANTHER" id="PTHR45527:SF1">
    <property type="entry name" value="FATTY ACID SYNTHASE"/>
    <property type="match status" value="1"/>
</dbReference>
<dbReference type="CDD" id="cd19543">
    <property type="entry name" value="DCL_NRPS"/>
    <property type="match status" value="1"/>
</dbReference>
<dbReference type="Pfam" id="PF00550">
    <property type="entry name" value="PP-binding"/>
    <property type="match status" value="2"/>
</dbReference>
<feature type="region of interest" description="Disordered" evidence="5">
    <location>
        <begin position="2030"/>
        <end position="2052"/>
    </location>
</feature>
<dbReference type="PROSITE" id="PS00455">
    <property type="entry name" value="AMP_BINDING"/>
    <property type="match status" value="2"/>
</dbReference>
<dbReference type="SUPFAM" id="SSF51197">
    <property type="entry name" value="Clavaminate synthase-like"/>
    <property type="match status" value="1"/>
</dbReference>
<keyword evidence="2" id="KW-0596">Phosphopantetheine</keyword>
<dbReference type="InterPro" id="IPR023213">
    <property type="entry name" value="CAT-like_dom_sf"/>
</dbReference>
<evidence type="ECO:0000256" key="2">
    <source>
        <dbReference type="ARBA" id="ARBA00022450"/>
    </source>
</evidence>
<feature type="domain" description="Carrier" evidence="6">
    <location>
        <begin position="971"/>
        <end position="1045"/>
    </location>
</feature>
<comment type="caution">
    <text evidence="7">The sequence shown here is derived from an EMBL/GenBank/DDBJ whole genome shotgun (WGS) entry which is preliminary data.</text>
</comment>
<dbReference type="Pfam" id="PF00501">
    <property type="entry name" value="AMP-binding"/>
    <property type="match status" value="2"/>
</dbReference>
<feature type="region of interest" description="Disordered" evidence="5">
    <location>
        <begin position="1"/>
        <end position="24"/>
    </location>
</feature>
<dbReference type="Pfam" id="PF02668">
    <property type="entry name" value="TauD"/>
    <property type="match status" value="1"/>
</dbReference>
<dbReference type="Gene3D" id="2.30.38.10">
    <property type="entry name" value="Luciferase, Domain 3"/>
    <property type="match status" value="1"/>
</dbReference>
<keyword evidence="8" id="KW-1185">Reference proteome</keyword>
<dbReference type="InterPro" id="IPR006162">
    <property type="entry name" value="Ppantetheine_attach_site"/>
</dbReference>
<dbReference type="Pfam" id="PF13193">
    <property type="entry name" value="AMP-binding_C"/>
    <property type="match status" value="1"/>
</dbReference>
<dbReference type="InterPro" id="IPR009081">
    <property type="entry name" value="PP-bd_ACP"/>
</dbReference>
<dbReference type="InterPro" id="IPR001242">
    <property type="entry name" value="Condensation_dom"/>
</dbReference>
<organism evidence="7 8">
    <name type="scientific">Novosphingobium beihaiensis</name>
    <dbReference type="NCBI Taxonomy" id="2930389"/>
    <lineage>
        <taxon>Bacteria</taxon>
        <taxon>Pseudomonadati</taxon>
        <taxon>Pseudomonadota</taxon>
        <taxon>Alphaproteobacteria</taxon>
        <taxon>Sphingomonadales</taxon>
        <taxon>Sphingomonadaceae</taxon>
        <taxon>Novosphingobium</taxon>
    </lineage>
</organism>
<feature type="domain" description="Carrier" evidence="6">
    <location>
        <begin position="2049"/>
        <end position="2124"/>
    </location>
</feature>
<dbReference type="EMBL" id="JALHLG010000029">
    <property type="protein sequence ID" value="MCJ2188283.1"/>
    <property type="molecule type" value="Genomic_DNA"/>
</dbReference>
<dbReference type="SUPFAM" id="SSF52777">
    <property type="entry name" value="CoA-dependent acyltransferases"/>
    <property type="match status" value="6"/>
</dbReference>
<protein>
    <submittedName>
        <fullName evidence="7">Amino acid adenylation domain-containing protein</fullName>
    </submittedName>
</protein>
<dbReference type="InterPro" id="IPR036736">
    <property type="entry name" value="ACP-like_sf"/>
</dbReference>
<dbReference type="Gene3D" id="1.10.1200.10">
    <property type="entry name" value="ACP-like"/>
    <property type="match status" value="2"/>
</dbReference>
<dbReference type="SUPFAM" id="SSF56801">
    <property type="entry name" value="Acetyl-CoA synthetase-like"/>
    <property type="match status" value="2"/>
</dbReference>
<comment type="cofactor">
    <cofactor evidence="1">
        <name>pantetheine 4'-phosphate</name>
        <dbReference type="ChEBI" id="CHEBI:47942"/>
    </cofactor>
</comment>
<dbReference type="InterPro" id="IPR000873">
    <property type="entry name" value="AMP-dep_synth/lig_dom"/>
</dbReference>
<dbReference type="CDD" id="cd19531">
    <property type="entry name" value="LCL_NRPS-like"/>
    <property type="match status" value="1"/>
</dbReference>
<dbReference type="Gene3D" id="3.40.50.980">
    <property type="match status" value="2"/>
</dbReference>
<dbReference type="SUPFAM" id="SSF47336">
    <property type="entry name" value="ACP-like"/>
    <property type="match status" value="2"/>
</dbReference>
<dbReference type="PROSITE" id="PS50075">
    <property type="entry name" value="CARRIER"/>
    <property type="match status" value="2"/>
</dbReference>
<dbReference type="Pfam" id="PF00668">
    <property type="entry name" value="Condensation"/>
    <property type="match status" value="3"/>
</dbReference>
<dbReference type="Gene3D" id="3.40.50.12780">
    <property type="entry name" value="N-terminal domain of ligase-like"/>
    <property type="match status" value="1"/>
</dbReference>
<dbReference type="InterPro" id="IPR042098">
    <property type="entry name" value="TauD-like_sf"/>
</dbReference>
<evidence type="ECO:0000313" key="7">
    <source>
        <dbReference type="EMBL" id="MCJ2188283.1"/>
    </source>
</evidence>
<dbReference type="InterPro" id="IPR045851">
    <property type="entry name" value="AMP-bd_C_sf"/>
</dbReference>
<evidence type="ECO:0000313" key="8">
    <source>
        <dbReference type="Proteomes" id="UP001202281"/>
    </source>
</evidence>
<dbReference type="RefSeq" id="WP_243922794.1">
    <property type="nucleotide sequence ID" value="NZ_JALHLG010000029.1"/>
</dbReference>
<dbReference type="NCBIfam" id="TIGR01733">
    <property type="entry name" value="AA-adenyl-dom"/>
    <property type="match status" value="2"/>
</dbReference>
<dbReference type="Gene3D" id="3.30.300.30">
    <property type="match status" value="2"/>
</dbReference>
<evidence type="ECO:0000256" key="1">
    <source>
        <dbReference type="ARBA" id="ARBA00001957"/>
    </source>
</evidence>
<dbReference type="InterPro" id="IPR020806">
    <property type="entry name" value="PKS_PP-bd"/>
</dbReference>
<keyword evidence="4" id="KW-0560">Oxidoreductase</keyword>